<feature type="region of interest" description="Disordered" evidence="2">
    <location>
        <begin position="94"/>
        <end position="154"/>
    </location>
</feature>
<feature type="zinc finger region" description="C3H1-type" evidence="1">
    <location>
        <begin position="4"/>
        <end position="31"/>
    </location>
</feature>
<evidence type="ECO:0000313" key="4">
    <source>
        <dbReference type="Proteomes" id="UP000829291"/>
    </source>
</evidence>
<keyword evidence="1" id="KW-0862">Zinc</keyword>
<gene>
    <name evidence="5 6" type="primary">LOC107221125</name>
</gene>
<reference evidence="5 6" key="1">
    <citation type="submission" date="2025-05" db="UniProtKB">
        <authorList>
            <consortium name="RefSeq"/>
        </authorList>
    </citation>
    <scope>IDENTIFICATION</scope>
    <source>
        <tissue evidence="5 6">Thorax and Abdomen</tissue>
    </source>
</reference>
<dbReference type="SMART" id="SM00356">
    <property type="entry name" value="ZnF_C3H1"/>
    <property type="match status" value="3"/>
</dbReference>
<feature type="compositionally biased region" description="Polar residues" evidence="2">
    <location>
        <begin position="298"/>
        <end position="318"/>
    </location>
</feature>
<feature type="domain" description="C3H1-type" evidence="3">
    <location>
        <begin position="38"/>
        <end position="59"/>
    </location>
</feature>
<dbReference type="PROSITE" id="PS50103">
    <property type="entry name" value="ZF_C3H1"/>
    <property type="match status" value="2"/>
</dbReference>
<dbReference type="RefSeq" id="XP_046600050.1">
    <property type="nucleotide sequence ID" value="XM_046744094.1"/>
</dbReference>
<evidence type="ECO:0000259" key="3">
    <source>
        <dbReference type="PROSITE" id="PS50103"/>
    </source>
</evidence>
<feature type="compositionally biased region" description="Acidic residues" evidence="2">
    <location>
        <begin position="415"/>
        <end position="429"/>
    </location>
</feature>
<dbReference type="PANTHER" id="PTHR15725:SF14">
    <property type="entry name" value="ZINC FINGER CCCH DOMAIN-CONTAINING PROTEIN 11A"/>
    <property type="match status" value="1"/>
</dbReference>
<evidence type="ECO:0000313" key="6">
    <source>
        <dbReference type="RefSeq" id="XP_046600050.1"/>
    </source>
</evidence>
<feature type="domain" description="C3H1-type" evidence="3">
    <location>
        <begin position="4"/>
        <end position="31"/>
    </location>
</feature>
<sequence>MEHSQKNTDCYFFYYSTCLKGDACAFRHEPSALGCETMCSYWQSGNCLNEHCNFRHMELKKNRKSIACYWETQPGGCRKPHCCFMHKNARGPATAEPINPGRNNELTAKPVNQEWSNRQDDGKYDSDPRTTLDGSSTESDQGRGGSEAGSFIGSPAVDPLVVNFEEESDNESVPSPTKPQLRMLHVKTLEEIKLERIQAESAAYYNYTTEETAGDCNVPMVEIGAGGGGGGVGSSTLERNLRNRLANRLTARSSSLKTNLDFQVLSLDEIRKRRRRMAPSSPADIPSGTKVPRLADDASSSAESRTAGKTNDRNCCSDSETEKSDPANRGPRTAVTATAPPVRLRRANRTTPMETSSSRRKVTRYNSGEIIQEQPEMTSSDSSQDAAVVPDRLTLVASRPSLSARNERNQIKMNEDEEEDEEEEEEEVEDHAAATRLGDQNGISVPEEGLFNGNSAPRNSVLRSISEDDYLMMDVNSAVDQSVSAAGAEDILQDIDELLND</sequence>
<organism evidence="4 6">
    <name type="scientific">Neodiprion lecontei</name>
    <name type="common">Redheaded pine sawfly</name>
    <dbReference type="NCBI Taxonomy" id="441921"/>
    <lineage>
        <taxon>Eukaryota</taxon>
        <taxon>Metazoa</taxon>
        <taxon>Ecdysozoa</taxon>
        <taxon>Arthropoda</taxon>
        <taxon>Hexapoda</taxon>
        <taxon>Insecta</taxon>
        <taxon>Pterygota</taxon>
        <taxon>Neoptera</taxon>
        <taxon>Endopterygota</taxon>
        <taxon>Hymenoptera</taxon>
        <taxon>Tenthredinoidea</taxon>
        <taxon>Diprionidae</taxon>
        <taxon>Diprioninae</taxon>
        <taxon>Neodiprion</taxon>
    </lineage>
</organism>
<feature type="region of interest" description="Disordered" evidence="2">
    <location>
        <begin position="273"/>
        <end position="386"/>
    </location>
</feature>
<keyword evidence="1" id="KW-0863">Zinc-finger</keyword>
<accession>A0ABM3GIF4</accession>
<dbReference type="InterPro" id="IPR041686">
    <property type="entry name" value="Znf-CCCH_3"/>
</dbReference>
<feature type="region of interest" description="Disordered" evidence="2">
    <location>
        <begin position="398"/>
        <end position="460"/>
    </location>
</feature>
<name>A0ABM3GIF4_NEOLC</name>
<dbReference type="GeneID" id="107221125"/>
<keyword evidence="4" id="KW-1185">Reference proteome</keyword>
<feature type="compositionally biased region" description="Polar residues" evidence="2">
    <location>
        <begin position="375"/>
        <end position="385"/>
    </location>
</feature>
<dbReference type="Gene3D" id="4.10.1000.10">
    <property type="entry name" value="Zinc finger, CCCH-type"/>
    <property type="match status" value="1"/>
</dbReference>
<protein>
    <submittedName>
        <fullName evidence="5 6">Uncharacterized protein LOC107221125 isoform X2</fullName>
    </submittedName>
</protein>
<keyword evidence="1" id="KW-0479">Metal-binding</keyword>
<dbReference type="RefSeq" id="XP_046600048.1">
    <property type="nucleotide sequence ID" value="XM_046744092.1"/>
</dbReference>
<dbReference type="Pfam" id="PF15663">
    <property type="entry name" value="zf-CCCH_3"/>
    <property type="match status" value="1"/>
</dbReference>
<evidence type="ECO:0000256" key="2">
    <source>
        <dbReference type="SAM" id="MobiDB-lite"/>
    </source>
</evidence>
<feature type="compositionally biased region" description="Basic and acidic residues" evidence="2">
    <location>
        <begin position="405"/>
        <end position="414"/>
    </location>
</feature>
<evidence type="ECO:0000313" key="5">
    <source>
        <dbReference type="RefSeq" id="XP_046600048.1"/>
    </source>
</evidence>
<feature type="zinc finger region" description="C3H1-type" evidence="1">
    <location>
        <begin position="38"/>
        <end position="59"/>
    </location>
</feature>
<proteinExistence type="predicted"/>
<evidence type="ECO:0000256" key="1">
    <source>
        <dbReference type="PROSITE-ProRule" id="PRU00723"/>
    </source>
</evidence>
<dbReference type="PANTHER" id="PTHR15725">
    <property type="entry name" value="ZN-FINGER, C-X8-C-X5-C-X3-H TYPE-CONTAINING"/>
    <property type="match status" value="1"/>
</dbReference>
<feature type="compositionally biased region" description="Basic and acidic residues" evidence="2">
    <location>
        <begin position="117"/>
        <end position="130"/>
    </location>
</feature>
<dbReference type="InterPro" id="IPR000571">
    <property type="entry name" value="Znf_CCCH"/>
</dbReference>
<dbReference type="Proteomes" id="UP000829291">
    <property type="component" value="Chromosome 6"/>
</dbReference>